<dbReference type="KEGG" id="aoi:AORI_7091"/>
<sequence>MDVMPGEDEDKRSAAAAKRRVDEIFGDVLPDTTSDEREPGQRTPDSDSWFLENRPPHHDR</sequence>
<dbReference type="AlphaFoldDB" id="R4TH99"/>
<dbReference type="HOGENOM" id="CLU_202666_0_0_11"/>
<evidence type="ECO:0000313" key="2">
    <source>
        <dbReference type="EMBL" id="AGM09673.1"/>
    </source>
</evidence>
<accession>A0A1H2K1W8</accession>
<organism evidence="2 3">
    <name type="scientific">Amycolatopsis keratiniphila</name>
    <dbReference type="NCBI Taxonomy" id="129921"/>
    <lineage>
        <taxon>Bacteria</taxon>
        <taxon>Bacillati</taxon>
        <taxon>Actinomycetota</taxon>
        <taxon>Actinomycetes</taxon>
        <taxon>Pseudonocardiales</taxon>
        <taxon>Pseudonocardiaceae</taxon>
        <taxon>Amycolatopsis</taxon>
        <taxon>Amycolatopsis japonica group</taxon>
    </lineage>
</organism>
<keyword evidence="3" id="KW-1185">Reference proteome</keyword>
<protein>
    <submittedName>
        <fullName evidence="2">Uncharacterized protein</fullName>
    </submittedName>
</protein>
<dbReference type="Proteomes" id="UP000013968">
    <property type="component" value="Chromosome"/>
</dbReference>
<feature type="region of interest" description="Disordered" evidence="1">
    <location>
        <begin position="1"/>
        <end position="60"/>
    </location>
</feature>
<evidence type="ECO:0000256" key="1">
    <source>
        <dbReference type="SAM" id="MobiDB-lite"/>
    </source>
</evidence>
<dbReference type="EMBL" id="CP003410">
    <property type="protein sequence ID" value="AGM09673.1"/>
    <property type="molecule type" value="Genomic_DNA"/>
</dbReference>
<gene>
    <name evidence="2" type="ORF">AORI_7091</name>
</gene>
<accession>R4TH99</accession>
<feature type="compositionally biased region" description="Basic and acidic residues" evidence="1">
    <location>
        <begin position="9"/>
        <end position="23"/>
    </location>
</feature>
<proteinExistence type="predicted"/>
<name>R4TH99_9PSEU</name>
<dbReference type="PATRIC" id="fig|1156913.3.peg.7237"/>
<reference evidence="2 3" key="1">
    <citation type="journal article" date="2013" name="BMC Genomics">
        <title>ContigScape: a Cytoscape plugin facilitating microbial genome gap closing.</title>
        <authorList>
            <person name="Tang B."/>
            <person name="Wang Q."/>
            <person name="Yang M."/>
            <person name="Xie F."/>
            <person name="Zhu Y."/>
            <person name="Zhuo Y."/>
            <person name="Wang S."/>
            <person name="Gao H."/>
            <person name="Ding X."/>
            <person name="Zhang L."/>
            <person name="Zhao G."/>
            <person name="Zheng H."/>
        </authorList>
    </citation>
    <scope>NUCLEOTIDE SEQUENCE [LARGE SCALE GENOMIC DNA]</scope>
    <source>
        <strain evidence="2 3">HCCB10007</strain>
    </source>
</reference>
<evidence type="ECO:0000313" key="3">
    <source>
        <dbReference type="Proteomes" id="UP000013968"/>
    </source>
</evidence>